<dbReference type="Proteomes" id="UP001163156">
    <property type="component" value="Chromosome"/>
</dbReference>
<protein>
    <submittedName>
        <fullName evidence="2">Uncharacterized protein</fullName>
    </submittedName>
</protein>
<evidence type="ECO:0000256" key="1">
    <source>
        <dbReference type="SAM" id="SignalP"/>
    </source>
</evidence>
<feature type="signal peptide" evidence="1">
    <location>
        <begin position="1"/>
        <end position="22"/>
    </location>
</feature>
<dbReference type="RefSeq" id="WP_264810907.1">
    <property type="nucleotide sequence ID" value="NZ_CP110226.1"/>
</dbReference>
<evidence type="ECO:0000313" key="2">
    <source>
        <dbReference type="EMBL" id="UZD24190.1"/>
    </source>
</evidence>
<accession>A0ABY6MM23</accession>
<reference evidence="2" key="1">
    <citation type="submission" date="2022-10" db="EMBL/GenBank/DDBJ databases">
        <title>Algoriphagus sp. a novel bacteria isolate from halophytes salicornia europaea.</title>
        <authorList>
            <person name="Peng Y."/>
            <person name="Jiang L."/>
            <person name="Lee J."/>
        </authorList>
    </citation>
    <scope>NUCLEOTIDE SEQUENCE</scope>
    <source>
        <strain evidence="2">TR-M5</strain>
    </source>
</reference>
<keyword evidence="3" id="KW-1185">Reference proteome</keyword>
<name>A0ABY6MM23_9BACT</name>
<feature type="chain" id="PRO_5045779483" evidence="1">
    <location>
        <begin position="23"/>
        <end position="325"/>
    </location>
</feature>
<organism evidence="2 3">
    <name type="scientific">Algoriphagus halophytocola</name>
    <dbReference type="NCBI Taxonomy" id="2991499"/>
    <lineage>
        <taxon>Bacteria</taxon>
        <taxon>Pseudomonadati</taxon>
        <taxon>Bacteroidota</taxon>
        <taxon>Cytophagia</taxon>
        <taxon>Cytophagales</taxon>
        <taxon>Cyclobacteriaceae</taxon>
        <taxon>Algoriphagus</taxon>
    </lineage>
</organism>
<dbReference type="EMBL" id="CP110226">
    <property type="protein sequence ID" value="UZD24190.1"/>
    <property type="molecule type" value="Genomic_DNA"/>
</dbReference>
<sequence>MKKLSLTLILIGFLFASTKSKAQENYLNYHSKVIEYEKLIVEGKYTTAINLLDSLFKQFDFLFLRDVKVAAELSAFEKDYKSGLKFARLGIKAGWTLKSINKNGNLRSLRKQPEWTKLMSTYDSLHKIYLSRLNIQLKEQVHEMFKKDQKKAFGALLRIGQKAKRRYSEIKFAPQSEHQLEELGKILDEFGYPGERLIGNNLWGSVILSHHNSISVNYNSKDTLYDHLKPRLLNALEQGEISPYELAQIEDWRIAALNEHELTSYGFLGAIPDNIVLETINKNRANIGLRSIELRNELIDVENETGMNLHLPKGWQNGKIKIQEK</sequence>
<evidence type="ECO:0000313" key="3">
    <source>
        <dbReference type="Proteomes" id="UP001163156"/>
    </source>
</evidence>
<gene>
    <name evidence="2" type="ORF">OM944_06750</name>
</gene>
<keyword evidence="1" id="KW-0732">Signal</keyword>
<proteinExistence type="predicted"/>